<gene>
    <name evidence="5" type="ORF">BOKJ2_LOCUS11063</name>
</gene>
<keyword evidence="2" id="KW-0813">Transport</keyword>
<evidence type="ECO:0000313" key="6">
    <source>
        <dbReference type="Proteomes" id="UP000614601"/>
    </source>
</evidence>
<feature type="region of interest" description="Disordered" evidence="4">
    <location>
        <begin position="759"/>
        <end position="780"/>
    </location>
</feature>
<protein>
    <submittedName>
        <fullName evidence="5">Uncharacterized protein</fullName>
    </submittedName>
</protein>
<dbReference type="PANTHER" id="PTHR23316">
    <property type="entry name" value="IMPORTIN ALPHA"/>
    <property type="match status" value="1"/>
</dbReference>
<evidence type="ECO:0000256" key="3">
    <source>
        <dbReference type="ARBA" id="ARBA00022927"/>
    </source>
</evidence>
<sequence>MLTQNGCDESMEKFTSPAGCSHAGLYKNAGIDSDVLHFKHRAEAVQLRKKKRDDGFDRARRMTSDYCEEDCARAVYDPDLIADLLCDDENRVLGALHAYSRILTKGSAVEEALEMGLFNTFIDVFMKSASGTLVESEVVMVLSEMSTDIRPVAGRLTSGPIAKLVNCFKSDNSRTCINALFILEGIVSFDPFRRCDCDEVAVLPKALDLYFRFDDIALKRQLMAFLNGYFTFITPVDELNNKMMLLLEFVLSNESDEVLLNETLDTLNGICLFGHDHISMVLAAGFLDHCFALLPNLALTSNVLKFTNTLAAEKEILVQLYEKGFFDAVMLISNDDKTPQKIVAASFYMLTQFVKNGVLEDRQDCAEKIIDRFLCLLRDSAFDIRKHAMNGLHEVLSTKNGNLIDICVNKGLFRAVCDLLTVMNVDVVLQALSCLQKAMEYGVLSGQADDYVAELESVNAPEKLDFLMNSQCYEIFKAADAFLTNVISTDPINGIVRDVAYIAKNAWEQIVGRIKFPRVVANENGFSFQLDDTATEPEGKCPRCLPARPELIVGTWNLVLWSHNFQTTTMTDVNNVIDKLEQGKPIYTEASLDELLTLAPDIYCPRLTVLNATDVTRFEYIYQIPDGRQKSIIGVWENLRDGTFFWRVAPTINTRLCVAFATVNQVPQPTDFVILNQVDSWPSCANYIALSRSRDPANVNNIRDFMEQQNLDGAFNKIKKLYCPGMDVAISRPDVTVSGGNTVNGSVIRPFGDVEKEDTIQNASRNSTDSPDDYDEDLLKNNVSKSIDPFALPRNFT</sequence>
<dbReference type="GO" id="GO:0015031">
    <property type="term" value="P:protein transport"/>
    <property type="evidence" value="ECO:0007669"/>
    <property type="project" value="UniProtKB-KW"/>
</dbReference>
<evidence type="ECO:0000256" key="4">
    <source>
        <dbReference type="SAM" id="MobiDB-lite"/>
    </source>
</evidence>
<proteinExistence type="inferred from homology"/>
<organism evidence="5 6">
    <name type="scientific">Bursaphelenchus okinawaensis</name>
    <dbReference type="NCBI Taxonomy" id="465554"/>
    <lineage>
        <taxon>Eukaryota</taxon>
        <taxon>Metazoa</taxon>
        <taxon>Ecdysozoa</taxon>
        <taxon>Nematoda</taxon>
        <taxon>Chromadorea</taxon>
        <taxon>Rhabditida</taxon>
        <taxon>Tylenchina</taxon>
        <taxon>Tylenchomorpha</taxon>
        <taxon>Aphelenchoidea</taxon>
        <taxon>Aphelenchoididae</taxon>
        <taxon>Bursaphelenchus</taxon>
    </lineage>
</organism>
<reference evidence="5" key="1">
    <citation type="submission" date="2020-09" db="EMBL/GenBank/DDBJ databases">
        <authorList>
            <person name="Kikuchi T."/>
        </authorList>
    </citation>
    <scope>NUCLEOTIDE SEQUENCE</scope>
    <source>
        <strain evidence="5">SH1</strain>
    </source>
</reference>
<evidence type="ECO:0000256" key="2">
    <source>
        <dbReference type="ARBA" id="ARBA00022448"/>
    </source>
</evidence>
<dbReference type="InterPro" id="IPR016024">
    <property type="entry name" value="ARM-type_fold"/>
</dbReference>
<keyword evidence="3" id="KW-0653">Protein transport</keyword>
<comment type="caution">
    <text evidence="5">The sequence shown here is derived from an EMBL/GenBank/DDBJ whole genome shotgun (WGS) entry which is preliminary data.</text>
</comment>
<dbReference type="AlphaFoldDB" id="A0A811L5E0"/>
<dbReference type="Proteomes" id="UP000783686">
    <property type="component" value="Unassembled WGS sequence"/>
</dbReference>
<accession>A0A811L5E0</accession>
<dbReference type="EMBL" id="CAJFCW020000005">
    <property type="protein sequence ID" value="CAG9119846.1"/>
    <property type="molecule type" value="Genomic_DNA"/>
</dbReference>
<name>A0A811L5E0_9BILA</name>
<dbReference type="Proteomes" id="UP000614601">
    <property type="component" value="Unassembled WGS sequence"/>
</dbReference>
<dbReference type="InterPro" id="IPR011989">
    <property type="entry name" value="ARM-like"/>
</dbReference>
<evidence type="ECO:0000256" key="1">
    <source>
        <dbReference type="ARBA" id="ARBA00010394"/>
    </source>
</evidence>
<feature type="compositionally biased region" description="Polar residues" evidence="4">
    <location>
        <begin position="760"/>
        <end position="769"/>
    </location>
</feature>
<dbReference type="SUPFAM" id="SSF48371">
    <property type="entry name" value="ARM repeat"/>
    <property type="match status" value="1"/>
</dbReference>
<dbReference type="OrthoDB" id="5809124at2759"/>
<comment type="similarity">
    <text evidence="1">Belongs to the importin alpha family.</text>
</comment>
<evidence type="ECO:0000313" key="5">
    <source>
        <dbReference type="EMBL" id="CAD5224406.1"/>
    </source>
</evidence>
<keyword evidence="6" id="KW-1185">Reference proteome</keyword>
<dbReference type="EMBL" id="CAJFDH010000005">
    <property type="protein sequence ID" value="CAD5224406.1"/>
    <property type="molecule type" value="Genomic_DNA"/>
</dbReference>
<dbReference type="Gene3D" id="1.25.10.10">
    <property type="entry name" value="Leucine-rich Repeat Variant"/>
    <property type="match status" value="1"/>
</dbReference>